<protein>
    <submittedName>
        <fullName evidence="1">Uncharacterized protein</fullName>
    </submittedName>
</protein>
<evidence type="ECO:0000313" key="1">
    <source>
        <dbReference type="EMBL" id="OGY89830.1"/>
    </source>
</evidence>
<dbReference type="GO" id="GO:0003677">
    <property type="term" value="F:DNA binding"/>
    <property type="evidence" value="ECO:0007669"/>
    <property type="project" value="InterPro"/>
</dbReference>
<accession>A0A1G2BNB4</accession>
<sequence>MILKKFNKDMLWILPMTSQNRSNEFYHQVEYQNQKYAVILSQLRLISSKRLLRKIRTISKGEFKEIKEKIKSFLQKKTIPDVRRRRNRGLGGLSPLLF</sequence>
<dbReference type="Gene3D" id="2.30.30.110">
    <property type="match status" value="1"/>
</dbReference>
<dbReference type="Proteomes" id="UP000178849">
    <property type="component" value="Unassembled WGS sequence"/>
</dbReference>
<dbReference type="SUPFAM" id="SSF50118">
    <property type="entry name" value="Cell growth inhibitor/plasmid maintenance toxic component"/>
    <property type="match status" value="1"/>
</dbReference>
<name>A0A1G2BNB4_9BACT</name>
<evidence type="ECO:0000313" key="2">
    <source>
        <dbReference type="Proteomes" id="UP000178849"/>
    </source>
</evidence>
<comment type="caution">
    <text evidence="1">The sequence shown here is derived from an EMBL/GenBank/DDBJ whole genome shotgun (WGS) entry which is preliminary data.</text>
</comment>
<dbReference type="InterPro" id="IPR011067">
    <property type="entry name" value="Plasmid_toxin/cell-grow_inhib"/>
</dbReference>
<dbReference type="STRING" id="1798550.A2927_01140"/>
<gene>
    <name evidence="1" type="ORF">A2927_01140</name>
</gene>
<dbReference type="AlphaFoldDB" id="A0A1G2BNB4"/>
<organism evidence="1 2">
    <name type="scientific">Candidatus Komeilibacteria bacterium RIFCSPLOWO2_01_FULL_45_10</name>
    <dbReference type="NCBI Taxonomy" id="1798550"/>
    <lineage>
        <taxon>Bacteria</taxon>
        <taxon>Candidatus Komeiliibacteriota</taxon>
    </lineage>
</organism>
<dbReference type="Pfam" id="PF02452">
    <property type="entry name" value="PemK_toxin"/>
    <property type="match status" value="1"/>
</dbReference>
<dbReference type="InterPro" id="IPR003477">
    <property type="entry name" value="PemK-like"/>
</dbReference>
<dbReference type="EMBL" id="MHKL01000006">
    <property type="protein sequence ID" value="OGY89830.1"/>
    <property type="molecule type" value="Genomic_DNA"/>
</dbReference>
<proteinExistence type="predicted"/>
<reference evidence="1 2" key="1">
    <citation type="journal article" date="2016" name="Nat. Commun.">
        <title>Thousands of microbial genomes shed light on interconnected biogeochemical processes in an aquifer system.</title>
        <authorList>
            <person name="Anantharaman K."/>
            <person name="Brown C.T."/>
            <person name="Hug L.A."/>
            <person name="Sharon I."/>
            <person name="Castelle C.J."/>
            <person name="Probst A.J."/>
            <person name="Thomas B.C."/>
            <person name="Singh A."/>
            <person name="Wilkins M.J."/>
            <person name="Karaoz U."/>
            <person name="Brodie E.L."/>
            <person name="Williams K.H."/>
            <person name="Hubbard S.S."/>
            <person name="Banfield J.F."/>
        </authorList>
    </citation>
    <scope>NUCLEOTIDE SEQUENCE [LARGE SCALE GENOMIC DNA]</scope>
</reference>